<protein>
    <submittedName>
        <fullName evidence="2">Glyoxalase</fullName>
    </submittedName>
</protein>
<comment type="caution">
    <text evidence="2">The sequence shown here is derived from an EMBL/GenBank/DDBJ whole genome shotgun (WGS) entry which is preliminary data.</text>
</comment>
<dbReference type="InterPro" id="IPR000335">
    <property type="entry name" value="Bleomycin-R"/>
</dbReference>
<evidence type="ECO:0000313" key="3">
    <source>
        <dbReference type="Proteomes" id="UP000028981"/>
    </source>
</evidence>
<dbReference type="STRING" id="46914.JP75_17510"/>
<keyword evidence="3" id="KW-1185">Reference proteome</keyword>
<dbReference type="EMBL" id="JQGC01000017">
    <property type="protein sequence ID" value="KFL29909.1"/>
    <property type="molecule type" value="Genomic_DNA"/>
</dbReference>
<keyword evidence="1" id="KW-0046">Antibiotic resistance</keyword>
<dbReference type="CDD" id="cd08349">
    <property type="entry name" value="BLMA_like"/>
    <property type="match status" value="1"/>
</dbReference>
<dbReference type="InterPro" id="IPR029068">
    <property type="entry name" value="Glyas_Bleomycin-R_OHBP_Dase"/>
</dbReference>
<evidence type="ECO:0000256" key="1">
    <source>
        <dbReference type="ARBA" id="ARBA00023251"/>
    </source>
</evidence>
<dbReference type="Gene3D" id="3.10.180.10">
    <property type="entry name" value="2,3-Dihydroxybiphenyl 1,2-Dioxygenase, domain 1"/>
    <property type="match status" value="1"/>
</dbReference>
<gene>
    <name evidence="2" type="ORF">JP75_17510</name>
</gene>
<organism evidence="2 3">
    <name type="scientific">Devosia riboflavina</name>
    <dbReference type="NCBI Taxonomy" id="46914"/>
    <lineage>
        <taxon>Bacteria</taxon>
        <taxon>Pseudomonadati</taxon>
        <taxon>Pseudomonadota</taxon>
        <taxon>Alphaproteobacteria</taxon>
        <taxon>Hyphomicrobiales</taxon>
        <taxon>Devosiaceae</taxon>
        <taxon>Devosia</taxon>
    </lineage>
</organism>
<dbReference type="OrthoDB" id="9803104at2"/>
<evidence type="ECO:0000313" key="2">
    <source>
        <dbReference type="EMBL" id="KFL29909.1"/>
    </source>
</evidence>
<dbReference type="AlphaFoldDB" id="A0A087LZ56"/>
<dbReference type="Pfam" id="PF19581">
    <property type="entry name" value="Glyoxalase_7"/>
    <property type="match status" value="1"/>
</dbReference>
<dbReference type="RefSeq" id="WP_035085379.1">
    <property type="nucleotide sequence ID" value="NZ_JQGC01000017.1"/>
</dbReference>
<dbReference type="SUPFAM" id="SSF54593">
    <property type="entry name" value="Glyoxalase/Bleomycin resistance protein/Dihydroxybiphenyl dioxygenase"/>
    <property type="match status" value="1"/>
</dbReference>
<proteinExistence type="predicted"/>
<name>A0A087LZ56_9HYPH</name>
<sequence>MRDFRDAKAMAKALKLALEQDGAEIAHTRALEIVARQFDFPSWNVLSSKIETQEDKPAIAFEQAVPIVRIFDLAKTQEFYFDFLGFSLDWEHRYGENFPVYMQVSRGGLRLHLSEHAGDATPGGNMCVYMKGIRAFHAELTAKNYRYMKPGLEKSDDRLEVTVTDPFNNHIRFMEIVGA</sequence>
<accession>A0A087LZ56</accession>
<reference evidence="2 3" key="1">
    <citation type="submission" date="2014-08" db="EMBL/GenBank/DDBJ databases">
        <authorList>
            <person name="Hassan Y.I."/>
            <person name="Lepp D."/>
            <person name="Zhou T."/>
        </authorList>
    </citation>
    <scope>NUCLEOTIDE SEQUENCE [LARGE SCALE GENOMIC DNA]</scope>
    <source>
        <strain evidence="2 3">IFO13584</strain>
    </source>
</reference>
<dbReference type="GO" id="GO:0046677">
    <property type="term" value="P:response to antibiotic"/>
    <property type="evidence" value="ECO:0007669"/>
    <property type="project" value="UniProtKB-KW"/>
</dbReference>
<dbReference type="Proteomes" id="UP000028981">
    <property type="component" value="Unassembled WGS sequence"/>
</dbReference>